<dbReference type="SUPFAM" id="SSF48225">
    <property type="entry name" value="Seven-hairpin glycosidases"/>
    <property type="match status" value="1"/>
</dbReference>
<keyword evidence="8 14" id="KW-0326">Glycosidase</keyword>
<feature type="active site" description="Proton donor" evidence="11">
    <location>
        <position position="378"/>
    </location>
</feature>
<comment type="catalytic activity">
    <reaction evidence="9">
        <text>N(4)-(alpha-D-Man-(1-&gt;2)-alpha-D-Man-(1-&gt;2)-alpha-D-Man-(1-&gt;3)-[alpha-D-Man-(1-&gt;3)-[alpha-D-Man-(1-&gt;2)-alpha-D-Man-(1-&gt;6)]-alpha-D-Man-(1-&gt;6)]-beta-D-Man-(1-&gt;4)-beta-D-GlcNAc-(1-&gt;4)-beta-D-GlcNAc)-L-asparaginyl-[protein] (N-glucan mannose isomer 8A1,2,3B1,3) + 3 H2O = N(4)-(alpha-D-Man-(1-&gt;3)-[alpha-D-Man-(1-&gt;3)-[alpha-D-Man-(1-&gt;6)]-alpha-D-Man-(1-&gt;6)]-beta-D-Man-(1-&gt;4)-beta-D-GlcNAc-(1-&gt;4)-beta-D-GlcNAc)-L-asparaginyl-[protein] (N-glucan mannose isomer 5A1,2) + 3 beta-D-mannose</text>
        <dbReference type="Rhea" id="RHEA:56028"/>
        <dbReference type="Rhea" id="RHEA-COMP:14358"/>
        <dbReference type="Rhea" id="RHEA-COMP:14367"/>
        <dbReference type="ChEBI" id="CHEBI:15377"/>
        <dbReference type="ChEBI" id="CHEBI:28563"/>
        <dbReference type="ChEBI" id="CHEBI:59087"/>
        <dbReference type="ChEBI" id="CHEBI:60628"/>
        <dbReference type="EC" id="3.2.1.113"/>
    </reaction>
</comment>
<accession>A0A6A6ZUK5</accession>
<sequence length="515" mass="56720">MVCARLLAVGAVLSSSVLALPKSFRTDPTTEHNPVRQFEAQADRAQAVADVFKTSWEGYYKYAFPNDELKPVTNGASNSRNGWGASAVDALSTALIMGEKEIVNQIITYIPVINFGSTGSEVSLFETTIRYLGGMLSGYDLLSGPLAHLANNKADVEALLTQSIHLANNLSFAFESPSGIPYNNLDLEDRRSDRSNNGLATVGTLILEWVRLSDLSGNATYAKLVEKAESYLLKPTPAAAEPFPGLVGMSISPEDGTFKDVVGGWIGGADSFYEYLLKMYIYSPTRYAPLKERFVLAADSTITYLTSHPAPRPDITFVAMYRGTQIIKTSQHLACFHAGQFILAGQVLNSPRYIQYGLELVNGCHEVYIQTATHIGPEQFSWDSTSVPPAQAAFFNRTGFYIDAASYQLRPEVIESYYYAYRATGDKKYQDWAWDAFVAINATTRVGSGYSSIADVNVEGGGEHTDFQESFWFAEVLKYSYLIQTAGGEEWQVGKGGRDRWVFNTEAHPVRVAYS</sequence>
<protein>
    <recommendedName>
        <fullName evidence="14">alpha-1,2-Mannosidase</fullName>
        <ecNumber evidence="14">3.2.1.-</ecNumber>
    </recommendedName>
</protein>
<comment type="cofactor">
    <cofactor evidence="1 12">
        <name>Ca(2+)</name>
        <dbReference type="ChEBI" id="CHEBI:29108"/>
    </cofactor>
</comment>
<dbReference type="UniPathway" id="UPA00378"/>
<feature type="disulfide bond" evidence="13">
    <location>
        <begin position="335"/>
        <end position="364"/>
    </location>
</feature>
<evidence type="ECO:0000256" key="8">
    <source>
        <dbReference type="ARBA" id="ARBA00023295"/>
    </source>
</evidence>
<comment type="pathway">
    <text evidence="2">Protein modification; protein glycosylation.</text>
</comment>
<keyword evidence="12" id="KW-0479">Metal-binding</keyword>
<feature type="active site" description="Proton donor" evidence="11">
    <location>
        <position position="126"/>
    </location>
</feature>
<evidence type="ECO:0000256" key="9">
    <source>
        <dbReference type="ARBA" id="ARBA00047669"/>
    </source>
</evidence>
<keyword evidence="17" id="KW-1185">Reference proteome</keyword>
<feature type="chain" id="PRO_5025426222" description="alpha-1,2-Mannosidase" evidence="15">
    <location>
        <begin position="20"/>
        <end position="515"/>
    </location>
</feature>
<evidence type="ECO:0000256" key="2">
    <source>
        <dbReference type="ARBA" id="ARBA00004922"/>
    </source>
</evidence>
<evidence type="ECO:0000256" key="3">
    <source>
        <dbReference type="ARBA" id="ARBA00007658"/>
    </source>
</evidence>
<evidence type="ECO:0000313" key="16">
    <source>
        <dbReference type="EMBL" id="KAF2824742.1"/>
    </source>
</evidence>
<dbReference type="Gene3D" id="1.50.10.10">
    <property type="match status" value="1"/>
</dbReference>
<dbReference type="PRINTS" id="PR00747">
    <property type="entry name" value="GLYHDRLASE47"/>
</dbReference>
<dbReference type="EMBL" id="MU006229">
    <property type="protein sequence ID" value="KAF2824742.1"/>
    <property type="molecule type" value="Genomic_DNA"/>
</dbReference>
<dbReference type="FunFam" id="1.50.10.10:FF:000047">
    <property type="entry name" value="Mannosyl-oligosaccharide alpha-1,2-mannosidase"/>
    <property type="match status" value="1"/>
</dbReference>
<evidence type="ECO:0000256" key="14">
    <source>
        <dbReference type="RuleBase" id="RU361193"/>
    </source>
</evidence>
<dbReference type="InterPro" id="IPR001382">
    <property type="entry name" value="Glyco_hydro_47"/>
</dbReference>
<evidence type="ECO:0000256" key="4">
    <source>
        <dbReference type="ARBA" id="ARBA00022729"/>
    </source>
</evidence>
<evidence type="ECO:0000256" key="5">
    <source>
        <dbReference type="ARBA" id="ARBA00022801"/>
    </source>
</evidence>
<keyword evidence="6 13" id="KW-1015">Disulfide bond</keyword>
<dbReference type="InterPro" id="IPR012341">
    <property type="entry name" value="6hp_glycosidase-like_sf"/>
</dbReference>
<evidence type="ECO:0000256" key="7">
    <source>
        <dbReference type="ARBA" id="ARBA00023180"/>
    </source>
</evidence>
<evidence type="ECO:0000256" key="12">
    <source>
        <dbReference type="PIRSR" id="PIRSR601382-2"/>
    </source>
</evidence>
<evidence type="ECO:0000256" key="6">
    <source>
        <dbReference type="ARBA" id="ARBA00023157"/>
    </source>
</evidence>
<dbReference type="PANTHER" id="PTHR11742:SF101">
    <property type="entry name" value="MANNOSYL-OLIGOSACCHARIDE ALPHA-1,2-MANNOSIDASE 1B"/>
    <property type="match status" value="1"/>
</dbReference>
<keyword evidence="12" id="KW-0106">Calcium</keyword>
<evidence type="ECO:0000256" key="11">
    <source>
        <dbReference type="PIRSR" id="PIRSR601382-1"/>
    </source>
</evidence>
<evidence type="ECO:0000256" key="10">
    <source>
        <dbReference type="ARBA" id="ARBA00048605"/>
    </source>
</evidence>
<organism evidence="16 17">
    <name type="scientific">Ophiobolus disseminans</name>
    <dbReference type="NCBI Taxonomy" id="1469910"/>
    <lineage>
        <taxon>Eukaryota</taxon>
        <taxon>Fungi</taxon>
        <taxon>Dikarya</taxon>
        <taxon>Ascomycota</taxon>
        <taxon>Pezizomycotina</taxon>
        <taxon>Dothideomycetes</taxon>
        <taxon>Pleosporomycetidae</taxon>
        <taxon>Pleosporales</taxon>
        <taxon>Pleosporineae</taxon>
        <taxon>Phaeosphaeriaceae</taxon>
        <taxon>Ophiobolus</taxon>
    </lineage>
</organism>
<feature type="binding site" evidence="12">
    <location>
        <position position="505"/>
    </location>
    <ligand>
        <name>Ca(2+)</name>
        <dbReference type="ChEBI" id="CHEBI:29108"/>
    </ligand>
</feature>
<dbReference type="GO" id="GO:0005509">
    <property type="term" value="F:calcium ion binding"/>
    <property type="evidence" value="ECO:0007669"/>
    <property type="project" value="InterPro"/>
</dbReference>
<proteinExistence type="inferred from homology"/>
<dbReference type="OrthoDB" id="8118055at2759"/>
<dbReference type="Pfam" id="PF01532">
    <property type="entry name" value="Glyco_hydro_47"/>
    <property type="match status" value="1"/>
</dbReference>
<dbReference type="GO" id="GO:0004571">
    <property type="term" value="F:mannosyl-oligosaccharide 1,2-alpha-mannosidase activity"/>
    <property type="evidence" value="ECO:0007669"/>
    <property type="project" value="UniProtKB-EC"/>
</dbReference>
<dbReference type="GO" id="GO:0005783">
    <property type="term" value="C:endoplasmic reticulum"/>
    <property type="evidence" value="ECO:0007669"/>
    <property type="project" value="TreeGrafter"/>
</dbReference>
<dbReference type="EC" id="3.2.1.-" evidence="14"/>
<name>A0A6A6ZUK5_9PLEO</name>
<keyword evidence="4 15" id="KW-0732">Signal</keyword>
<dbReference type="AlphaFoldDB" id="A0A6A6ZUK5"/>
<dbReference type="GO" id="GO:0005975">
    <property type="term" value="P:carbohydrate metabolic process"/>
    <property type="evidence" value="ECO:0007669"/>
    <property type="project" value="InterPro"/>
</dbReference>
<dbReference type="InterPro" id="IPR050749">
    <property type="entry name" value="Glycosyl_Hydrolase_47"/>
</dbReference>
<keyword evidence="5 14" id="KW-0378">Hydrolase</keyword>
<feature type="active site" evidence="11">
    <location>
        <position position="412"/>
    </location>
</feature>
<evidence type="ECO:0000256" key="13">
    <source>
        <dbReference type="PIRSR" id="PIRSR601382-3"/>
    </source>
</evidence>
<dbReference type="InterPro" id="IPR036026">
    <property type="entry name" value="Seven-hairpin_glycosidases"/>
</dbReference>
<dbReference type="Proteomes" id="UP000799424">
    <property type="component" value="Unassembled WGS sequence"/>
</dbReference>
<evidence type="ECO:0000256" key="15">
    <source>
        <dbReference type="SAM" id="SignalP"/>
    </source>
</evidence>
<feature type="active site" evidence="11">
    <location>
        <position position="270"/>
    </location>
</feature>
<dbReference type="GO" id="GO:0036503">
    <property type="term" value="P:ERAD pathway"/>
    <property type="evidence" value="ECO:0007669"/>
    <property type="project" value="UniProtKB-ARBA"/>
</dbReference>
<feature type="signal peptide" evidence="15">
    <location>
        <begin position="1"/>
        <end position="19"/>
    </location>
</feature>
<comment type="similarity">
    <text evidence="3 14">Belongs to the glycosyl hydrolase 47 family.</text>
</comment>
<dbReference type="PANTHER" id="PTHR11742">
    <property type="entry name" value="MANNOSYL-OLIGOSACCHARIDE ALPHA-1,2-MANNOSIDASE-RELATED"/>
    <property type="match status" value="1"/>
</dbReference>
<gene>
    <name evidence="16" type="ORF">CC86DRAFT_419897</name>
</gene>
<comment type="catalytic activity">
    <reaction evidence="10">
        <text>N(4)-(alpha-D-Man-(1-&gt;2)-alpha-D-Man-(1-&gt;2)-alpha-D-Man-(1-&gt;3)-[alpha-D-Man-(1-&gt;2)-alpha-D-Man-(1-&gt;3)-[alpha-D-Man-(1-&gt;2)-alpha-D-Man-(1-&gt;6)]-alpha-D-Man-(1-&gt;6)]-beta-D-Man-(1-&gt;4)-beta-D-GlcNAc-(1-&gt;4)-beta-D-GlcNAc)-L-asparaginyl-[protein] (N-glucan mannose isomer 9A1,2,3B1,2,3) + 4 H2O = N(4)-(alpha-D-Man-(1-&gt;3)-[alpha-D-Man-(1-&gt;3)-[alpha-D-Man-(1-&gt;6)]-alpha-D-Man-(1-&gt;6)]-beta-D-Man-(1-&gt;4)-beta-D-GlcNAc-(1-&gt;4)-beta-D-GlcNAc)-L-asparaginyl-[protein] (N-glucan mannose isomer 5A1,2) + 4 beta-D-mannose</text>
        <dbReference type="Rhea" id="RHEA:56008"/>
        <dbReference type="Rhea" id="RHEA-COMP:14356"/>
        <dbReference type="Rhea" id="RHEA-COMP:14367"/>
        <dbReference type="ChEBI" id="CHEBI:15377"/>
        <dbReference type="ChEBI" id="CHEBI:28563"/>
        <dbReference type="ChEBI" id="CHEBI:59087"/>
        <dbReference type="ChEBI" id="CHEBI:139493"/>
        <dbReference type="EC" id="3.2.1.113"/>
    </reaction>
</comment>
<keyword evidence="7" id="KW-0325">Glycoprotein</keyword>
<evidence type="ECO:0000256" key="1">
    <source>
        <dbReference type="ARBA" id="ARBA00001913"/>
    </source>
</evidence>
<reference evidence="16" key="1">
    <citation type="journal article" date="2020" name="Stud. Mycol.">
        <title>101 Dothideomycetes genomes: a test case for predicting lifestyles and emergence of pathogens.</title>
        <authorList>
            <person name="Haridas S."/>
            <person name="Albert R."/>
            <person name="Binder M."/>
            <person name="Bloem J."/>
            <person name="Labutti K."/>
            <person name="Salamov A."/>
            <person name="Andreopoulos B."/>
            <person name="Baker S."/>
            <person name="Barry K."/>
            <person name="Bills G."/>
            <person name="Bluhm B."/>
            <person name="Cannon C."/>
            <person name="Castanera R."/>
            <person name="Culley D."/>
            <person name="Daum C."/>
            <person name="Ezra D."/>
            <person name="Gonzalez J."/>
            <person name="Henrissat B."/>
            <person name="Kuo A."/>
            <person name="Liang C."/>
            <person name="Lipzen A."/>
            <person name="Lutzoni F."/>
            <person name="Magnuson J."/>
            <person name="Mondo S."/>
            <person name="Nolan M."/>
            <person name="Ohm R."/>
            <person name="Pangilinan J."/>
            <person name="Park H.-J."/>
            <person name="Ramirez L."/>
            <person name="Alfaro M."/>
            <person name="Sun H."/>
            <person name="Tritt A."/>
            <person name="Yoshinaga Y."/>
            <person name="Zwiers L.-H."/>
            <person name="Turgeon B."/>
            <person name="Goodwin S."/>
            <person name="Spatafora J."/>
            <person name="Crous P."/>
            <person name="Grigoriev I."/>
        </authorList>
    </citation>
    <scope>NUCLEOTIDE SEQUENCE</scope>
    <source>
        <strain evidence="16">CBS 113818</strain>
    </source>
</reference>
<evidence type="ECO:0000313" key="17">
    <source>
        <dbReference type="Proteomes" id="UP000799424"/>
    </source>
</evidence>
<dbReference type="GO" id="GO:0016020">
    <property type="term" value="C:membrane"/>
    <property type="evidence" value="ECO:0007669"/>
    <property type="project" value="InterPro"/>
</dbReference>